<dbReference type="PANTHER" id="PTHR35807:SF1">
    <property type="entry name" value="TRANSCRIPTIONAL REGULATOR REDD"/>
    <property type="match status" value="1"/>
</dbReference>
<dbReference type="SMART" id="SM00862">
    <property type="entry name" value="Trans_reg_C"/>
    <property type="match status" value="1"/>
</dbReference>
<dbReference type="InterPro" id="IPR036388">
    <property type="entry name" value="WH-like_DNA-bd_sf"/>
</dbReference>
<organism evidence="7 8">
    <name type="scientific">Umezawaea endophytica</name>
    <dbReference type="NCBI Taxonomy" id="1654476"/>
    <lineage>
        <taxon>Bacteria</taxon>
        <taxon>Bacillati</taxon>
        <taxon>Actinomycetota</taxon>
        <taxon>Actinomycetes</taxon>
        <taxon>Pseudonocardiales</taxon>
        <taxon>Pseudonocardiaceae</taxon>
        <taxon>Umezawaea</taxon>
    </lineage>
</organism>
<dbReference type="GO" id="GO:0006355">
    <property type="term" value="P:regulation of DNA-templated transcription"/>
    <property type="evidence" value="ECO:0007669"/>
    <property type="project" value="InterPro"/>
</dbReference>
<dbReference type="SUPFAM" id="SSF52540">
    <property type="entry name" value="P-loop containing nucleoside triphosphate hydrolases"/>
    <property type="match status" value="1"/>
</dbReference>
<dbReference type="Pfam" id="PF03704">
    <property type="entry name" value="BTAD"/>
    <property type="match status" value="1"/>
</dbReference>
<evidence type="ECO:0000259" key="6">
    <source>
        <dbReference type="PROSITE" id="PS51755"/>
    </source>
</evidence>
<proteinExistence type="inferred from homology"/>
<dbReference type="Gene3D" id="1.25.40.10">
    <property type="entry name" value="Tetratricopeptide repeat domain"/>
    <property type="match status" value="1"/>
</dbReference>
<dbReference type="GO" id="GO:0003677">
    <property type="term" value="F:DNA binding"/>
    <property type="evidence" value="ECO:0007669"/>
    <property type="project" value="UniProtKB-UniRule"/>
</dbReference>
<dbReference type="Pfam" id="PF00931">
    <property type="entry name" value="NB-ARC"/>
    <property type="match status" value="1"/>
</dbReference>
<evidence type="ECO:0000256" key="1">
    <source>
        <dbReference type="ARBA" id="ARBA00005820"/>
    </source>
</evidence>
<dbReference type="InterPro" id="IPR051677">
    <property type="entry name" value="AfsR-DnrI-RedD_regulator"/>
</dbReference>
<dbReference type="PROSITE" id="PS51755">
    <property type="entry name" value="OMPR_PHOB"/>
    <property type="match status" value="1"/>
</dbReference>
<reference evidence="7" key="1">
    <citation type="submission" date="2022-08" db="EMBL/GenBank/DDBJ databases">
        <authorList>
            <person name="Tistechok S."/>
            <person name="Samborskyy M."/>
            <person name="Roman I."/>
        </authorList>
    </citation>
    <scope>NUCLEOTIDE SEQUENCE</scope>
    <source>
        <strain evidence="7">DSM 103496</strain>
    </source>
</reference>
<keyword evidence="3 5" id="KW-0238">DNA-binding</keyword>
<dbReference type="InterPro" id="IPR002182">
    <property type="entry name" value="NB-ARC"/>
</dbReference>
<gene>
    <name evidence="7" type="ORF">NZH93_45320</name>
</gene>
<keyword evidence="4" id="KW-0804">Transcription</keyword>
<accession>A0A9X2VWR6</accession>
<comment type="caution">
    <text evidence="7">The sequence shown here is derived from an EMBL/GenBank/DDBJ whole genome shotgun (WGS) entry which is preliminary data.</text>
</comment>
<feature type="DNA-binding region" description="OmpR/PhoB-type" evidence="5">
    <location>
        <begin position="1"/>
        <end position="93"/>
    </location>
</feature>
<dbReference type="SUPFAM" id="SSF46894">
    <property type="entry name" value="C-terminal effector domain of the bipartite response regulators"/>
    <property type="match status" value="1"/>
</dbReference>
<evidence type="ECO:0000313" key="8">
    <source>
        <dbReference type="Proteomes" id="UP001141259"/>
    </source>
</evidence>
<dbReference type="Pfam" id="PF00486">
    <property type="entry name" value="Trans_reg_C"/>
    <property type="match status" value="1"/>
</dbReference>
<name>A0A9X2VWR6_9PSEU</name>
<dbReference type="CDD" id="cd15831">
    <property type="entry name" value="BTAD"/>
    <property type="match status" value="1"/>
</dbReference>
<keyword evidence="2" id="KW-0805">Transcription regulation</keyword>
<dbReference type="InterPro" id="IPR011990">
    <property type="entry name" value="TPR-like_helical_dom_sf"/>
</dbReference>
<dbReference type="RefSeq" id="WP_259629554.1">
    <property type="nucleotide sequence ID" value="NZ_JANYMP010000041.1"/>
</dbReference>
<dbReference type="Gene3D" id="3.40.50.300">
    <property type="entry name" value="P-loop containing nucleotide triphosphate hydrolases"/>
    <property type="match status" value="1"/>
</dbReference>
<dbReference type="Proteomes" id="UP001141259">
    <property type="component" value="Unassembled WGS sequence"/>
</dbReference>
<evidence type="ECO:0000256" key="5">
    <source>
        <dbReference type="PROSITE-ProRule" id="PRU01091"/>
    </source>
</evidence>
<dbReference type="InterPro" id="IPR027417">
    <property type="entry name" value="P-loop_NTPase"/>
</dbReference>
<evidence type="ECO:0000256" key="3">
    <source>
        <dbReference type="ARBA" id="ARBA00023125"/>
    </source>
</evidence>
<dbReference type="InterPro" id="IPR016032">
    <property type="entry name" value="Sig_transdc_resp-reg_C-effctor"/>
</dbReference>
<dbReference type="InterPro" id="IPR001867">
    <property type="entry name" value="OmpR/PhoB-type_DNA-bd"/>
</dbReference>
<dbReference type="EMBL" id="JANYMP010000041">
    <property type="protein sequence ID" value="MCS7484100.1"/>
    <property type="molecule type" value="Genomic_DNA"/>
</dbReference>
<protein>
    <submittedName>
        <fullName evidence="7">AfsR/SARP family transcriptional regulator</fullName>
    </submittedName>
</protein>
<keyword evidence="8" id="KW-1185">Reference proteome</keyword>
<feature type="domain" description="OmpR/PhoB-type" evidence="6">
    <location>
        <begin position="1"/>
        <end position="93"/>
    </location>
</feature>
<dbReference type="GO" id="GO:0000160">
    <property type="term" value="P:phosphorelay signal transduction system"/>
    <property type="evidence" value="ECO:0007669"/>
    <property type="project" value="InterPro"/>
</dbReference>
<sequence length="625" mass="68005">MLGPFEIVVSGVELTPSAPKLRQLLALLSLQANRTVSMEQIIEELWEDRPPSTATTTVQTYAYQLRKTLRLVEQRDSGPVGLHTSRGGYLLELPPDALDVDRFTVDAQRGRAHLAAGDTVAAVTTLREALRLWRGSVLSDIRRGPVLQAEAVLLEELCRGVMELRIDLELELGRHHELIGELTGLATANPTHEGFQTKLMLALYRAGRRSEALQVYQRTSAVLRNELGLEPCLDLRQAHQAVLAADDSFDPVATTDAPPPSAAGFAQPPCHLPPDVTLLIGRDAQVARTSEVLTSSGRSAPAVVVAFGPPGVGKSAFGVHTAHRVRAEFPDGQLYARLVTPSGDPVDPADVLADFLRAWGSRASAEEVETASLDERVRMFRSWTAGRRTLIVLDDVVSDDQLRALLPSGPGCAVLVTSRRRLADPAVTRSIGLTPLDVVDVLELMVNVLGRQRLAQEPKAAVRLAEFSDGFPQVIRAALWRLELRPYWPIRKLVDRATRESAFVMRAGVPELDLLASVERTCRTMSPEAFLVVRRAAEIDGDITAARVAGALPIGEFDAEGLLDELVEVGLLEVDGPEAGHHPDNFRYRFRPVLRKAATMIDAPPGSPAIGLRPVRTLRATGVPV</sequence>
<evidence type="ECO:0000256" key="2">
    <source>
        <dbReference type="ARBA" id="ARBA00023015"/>
    </source>
</evidence>
<evidence type="ECO:0000313" key="7">
    <source>
        <dbReference type="EMBL" id="MCS7484100.1"/>
    </source>
</evidence>
<dbReference type="PANTHER" id="PTHR35807">
    <property type="entry name" value="TRANSCRIPTIONAL REGULATOR REDD-RELATED"/>
    <property type="match status" value="1"/>
</dbReference>
<comment type="similarity">
    <text evidence="1">Belongs to the AfsR/DnrI/RedD regulatory family.</text>
</comment>
<dbReference type="SMART" id="SM01043">
    <property type="entry name" value="BTAD"/>
    <property type="match status" value="1"/>
</dbReference>
<dbReference type="InterPro" id="IPR005158">
    <property type="entry name" value="BTAD"/>
</dbReference>
<dbReference type="SUPFAM" id="SSF48452">
    <property type="entry name" value="TPR-like"/>
    <property type="match status" value="1"/>
</dbReference>
<dbReference type="AlphaFoldDB" id="A0A9X2VWR6"/>
<dbReference type="Gene3D" id="1.10.10.10">
    <property type="entry name" value="Winged helix-like DNA-binding domain superfamily/Winged helix DNA-binding domain"/>
    <property type="match status" value="1"/>
</dbReference>
<evidence type="ECO:0000256" key="4">
    <source>
        <dbReference type="ARBA" id="ARBA00023163"/>
    </source>
</evidence>
<dbReference type="GO" id="GO:0043531">
    <property type="term" value="F:ADP binding"/>
    <property type="evidence" value="ECO:0007669"/>
    <property type="project" value="InterPro"/>
</dbReference>